<dbReference type="SUPFAM" id="SSF51905">
    <property type="entry name" value="FAD/NAD(P)-binding domain"/>
    <property type="match status" value="1"/>
</dbReference>
<feature type="transmembrane region" description="Helical" evidence="10">
    <location>
        <begin position="449"/>
        <end position="472"/>
    </location>
</feature>
<dbReference type="GeneID" id="20670992"/>
<accession>W4JZN9</accession>
<keyword evidence="8 10" id="KW-0560">Oxidoreductase</keyword>
<sequence>MWSTNYDVVIVGAGVAGSALAHALSTSASSSTRKPLHIALLERSLSEPNRIVGELLQPGGVMALRALGMEDCLDGIDAVPVHGYCVAKDGAAVHIPYPDTYEGRSFHHGKFIMKLREKALNAPGVDVVEAIASELIECPFTGRVLGIKATRKGQEEKETFFADLVVIADGCFSNFRSTVLGEGTVAATKSYFVGLVLEDATLPIPKHGTVALVKGHGPVLLYQIGTHDTRLLVDVKTPFPSDLKKYILDEIVPQLPASLHLPIQTALETERLRRMPNSFLPSAEQGGRRTKEGAILLGDSWNMRHPLTGGGMTVAFNDVVLLSRLLLDIPDLADWDVVSRALHKWHWARKPLSSTVNILSVALYDLFGADDEYLSVLRTGCFKYFELGGECIHGPVTLLSGIAQDPVLLFRHFFSVALYSIWVMFTHPRPITSPGSEKPIMATPGLDEYPVLVVKAFFVLWTACVVFSPLLWTELRWW</sequence>
<evidence type="ECO:0000256" key="5">
    <source>
        <dbReference type="ARBA" id="ARBA00022630"/>
    </source>
</evidence>
<protein>
    <recommendedName>
        <fullName evidence="4 10">Squalene monooxygenase</fullName>
        <ecNumber evidence="4 10">1.14.14.17</ecNumber>
    </recommendedName>
</protein>
<dbReference type="GO" id="GO:0050660">
    <property type="term" value="F:flavin adenine dinucleotide binding"/>
    <property type="evidence" value="ECO:0007669"/>
    <property type="project" value="UniProtKB-UniRule"/>
</dbReference>
<comment type="similarity">
    <text evidence="3 10">Belongs to the squalene monooxygenase family.</text>
</comment>
<keyword evidence="10" id="KW-0812">Transmembrane</keyword>
<evidence type="ECO:0000256" key="2">
    <source>
        <dbReference type="ARBA" id="ARBA00004154"/>
    </source>
</evidence>
<feature type="domain" description="Squalene epoxidase" evidence="11">
    <location>
        <begin position="161"/>
        <end position="434"/>
    </location>
</feature>
<evidence type="ECO:0000313" key="12">
    <source>
        <dbReference type="EMBL" id="ETW78555.1"/>
    </source>
</evidence>
<dbReference type="EMBL" id="KI925461">
    <property type="protein sequence ID" value="ETW78555.1"/>
    <property type="molecule type" value="Genomic_DNA"/>
</dbReference>
<dbReference type="GO" id="GO:0006696">
    <property type="term" value="P:ergosterol biosynthetic process"/>
    <property type="evidence" value="ECO:0007669"/>
    <property type="project" value="TreeGrafter"/>
</dbReference>
<dbReference type="InterPro" id="IPR013698">
    <property type="entry name" value="Squalene_epoxidase"/>
</dbReference>
<dbReference type="PRINTS" id="PR00420">
    <property type="entry name" value="RNGMNOXGNASE"/>
</dbReference>
<gene>
    <name evidence="12" type="ORF">HETIRDRAFT_323724</name>
</gene>
<evidence type="ECO:0000256" key="10">
    <source>
        <dbReference type="RuleBase" id="RU367121"/>
    </source>
</evidence>
<evidence type="ECO:0000256" key="7">
    <source>
        <dbReference type="ARBA" id="ARBA00022848"/>
    </source>
</evidence>
<dbReference type="STRING" id="747525.W4JZN9"/>
<comment type="subcellular location">
    <subcellularLocation>
        <location evidence="10">Endoplasmic reticulum membrane</location>
        <topology evidence="10">Multi-pass membrane protein</topology>
    </subcellularLocation>
    <subcellularLocation>
        <location evidence="2">Microsome membrane</location>
        <topology evidence="2">Multi-pass membrane protein</topology>
    </subcellularLocation>
</comment>
<evidence type="ECO:0000259" key="11">
    <source>
        <dbReference type="Pfam" id="PF08491"/>
    </source>
</evidence>
<keyword evidence="5 10" id="KW-0285">Flavoprotein</keyword>
<dbReference type="Pfam" id="PF08491">
    <property type="entry name" value="SE"/>
    <property type="match status" value="1"/>
</dbReference>
<keyword evidence="10" id="KW-0256">Endoplasmic reticulum</keyword>
<proteinExistence type="inferred from homology"/>
<evidence type="ECO:0000313" key="13">
    <source>
        <dbReference type="Proteomes" id="UP000030671"/>
    </source>
</evidence>
<reference evidence="12 13" key="1">
    <citation type="journal article" date="2012" name="New Phytol.">
        <title>Insight into trade-off between wood decay and parasitism from the genome of a fungal forest pathogen.</title>
        <authorList>
            <person name="Olson A."/>
            <person name="Aerts A."/>
            <person name="Asiegbu F."/>
            <person name="Belbahri L."/>
            <person name="Bouzid O."/>
            <person name="Broberg A."/>
            <person name="Canback B."/>
            <person name="Coutinho P.M."/>
            <person name="Cullen D."/>
            <person name="Dalman K."/>
            <person name="Deflorio G."/>
            <person name="van Diepen L.T."/>
            <person name="Dunand C."/>
            <person name="Duplessis S."/>
            <person name="Durling M."/>
            <person name="Gonthier P."/>
            <person name="Grimwood J."/>
            <person name="Fossdal C.G."/>
            <person name="Hansson D."/>
            <person name="Henrissat B."/>
            <person name="Hietala A."/>
            <person name="Himmelstrand K."/>
            <person name="Hoffmeister D."/>
            <person name="Hogberg N."/>
            <person name="James T.Y."/>
            <person name="Karlsson M."/>
            <person name="Kohler A."/>
            <person name="Kues U."/>
            <person name="Lee Y.H."/>
            <person name="Lin Y.C."/>
            <person name="Lind M."/>
            <person name="Lindquist E."/>
            <person name="Lombard V."/>
            <person name="Lucas S."/>
            <person name="Lunden K."/>
            <person name="Morin E."/>
            <person name="Murat C."/>
            <person name="Park J."/>
            <person name="Raffaello T."/>
            <person name="Rouze P."/>
            <person name="Salamov A."/>
            <person name="Schmutz J."/>
            <person name="Solheim H."/>
            <person name="Stahlberg J."/>
            <person name="Velez H."/>
            <person name="de Vries R.P."/>
            <person name="Wiebenga A."/>
            <person name="Woodward S."/>
            <person name="Yakovlev I."/>
            <person name="Garbelotto M."/>
            <person name="Martin F."/>
            <person name="Grigoriev I.V."/>
            <person name="Stenlid J."/>
        </authorList>
    </citation>
    <scope>NUCLEOTIDE SEQUENCE [LARGE SCALE GENOMIC DNA]</scope>
    <source>
        <strain evidence="12 13">TC 32-1</strain>
    </source>
</reference>
<dbReference type="Gene3D" id="3.50.50.60">
    <property type="entry name" value="FAD/NAD(P)-binding domain"/>
    <property type="match status" value="1"/>
</dbReference>
<dbReference type="EC" id="1.14.14.17" evidence="4 10"/>
<dbReference type="eggNOG" id="KOG1298">
    <property type="taxonomic scope" value="Eukaryota"/>
</dbReference>
<dbReference type="InParanoid" id="W4JZN9"/>
<evidence type="ECO:0000256" key="3">
    <source>
        <dbReference type="ARBA" id="ARBA00008802"/>
    </source>
</evidence>
<comment type="caution">
    <text evidence="10">Lacks conserved residue(s) required for the propagation of feature annotation.</text>
</comment>
<organism evidence="12 13">
    <name type="scientific">Heterobasidion irregulare (strain TC 32-1)</name>
    <dbReference type="NCBI Taxonomy" id="747525"/>
    <lineage>
        <taxon>Eukaryota</taxon>
        <taxon>Fungi</taxon>
        <taxon>Dikarya</taxon>
        <taxon>Basidiomycota</taxon>
        <taxon>Agaricomycotina</taxon>
        <taxon>Agaricomycetes</taxon>
        <taxon>Russulales</taxon>
        <taxon>Bondarzewiaceae</taxon>
        <taxon>Heterobasidion</taxon>
        <taxon>Heterobasidion annosum species complex</taxon>
    </lineage>
</organism>
<dbReference type="InterPro" id="IPR040125">
    <property type="entry name" value="Squalene_monox"/>
</dbReference>
<dbReference type="GO" id="GO:0005789">
    <property type="term" value="C:endoplasmic reticulum membrane"/>
    <property type="evidence" value="ECO:0007669"/>
    <property type="project" value="UniProtKB-SubCell"/>
</dbReference>
<dbReference type="FunCoup" id="W4JZN9">
    <property type="interactions" value="159"/>
</dbReference>
<keyword evidence="10" id="KW-1133">Transmembrane helix</keyword>
<evidence type="ECO:0000256" key="4">
    <source>
        <dbReference type="ARBA" id="ARBA00012312"/>
    </source>
</evidence>
<dbReference type="Proteomes" id="UP000030671">
    <property type="component" value="Unassembled WGS sequence"/>
</dbReference>
<evidence type="ECO:0000256" key="1">
    <source>
        <dbReference type="ARBA" id="ARBA00001974"/>
    </source>
</evidence>
<evidence type="ECO:0000256" key="8">
    <source>
        <dbReference type="ARBA" id="ARBA00023002"/>
    </source>
</evidence>
<dbReference type="OrthoDB" id="1678617at2759"/>
<dbReference type="PANTHER" id="PTHR10835:SF0">
    <property type="entry name" value="SQUALENE MONOOXYGENASE"/>
    <property type="match status" value="1"/>
</dbReference>
<keyword evidence="6 10" id="KW-0274">FAD</keyword>
<keyword evidence="9 10" id="KW-0472">Membrane</keyword>
<comment type="function">
    <text evidence="10">Catalyzes the stereospecific oxidation of squalene to (S)-2,3-epoxysqualene, and is considered to be a rate-limiting enzyme in steroid biosynthesis.</text>
</comment>
<evidence type="ECO:0000256" key="6">
    <source>
        <dbReference type="ARBA" id="ARBA00022827"/>
    </source>
</evidence>
<keyword evidence="13" id="KW-1185">Reference proteome</keyword>
<dbReference type="KEGG" id="hir:HETIRDRAFT_323724"/>
<dbReference type="UniPathway" id="UPA00767">
    <property type="reaction ID" value="UER00752"/>
</dbReference>
<dbReference type="AlphaFoldDB" id="W4JZN9"/>
<keyword evidence="7" id="KW-0492">Microsome</keyword>
<evidence type="ECO:0000256" key="9">
    <source>
        <dbReference type="ARBA" id="ARBA00023136"/>
    </source>
</evidence>
<dbReference type="SMR" id="W4JZN9"/>
<comment type="catalytic activity">
    <reaction evidence="10">
        <text>squalene + reduced [NADPH--hemoprotein reductase] + O2 = (S)-2,3-epoxysqualene + oxidized [NADPH--hemoprotein reductase] + H2O + H(+)</text>
        <dbReference type="Rhea" id="RHEA:25282"/>
        <dbReference type="Rhea" id="RHEA-COMP:11964"/>
        <dbReference type="Rhea" id="RHEA-COMP:11965"/>
        <dbReference type="ChEBI" id="CHEBI:15377"/>
        <dbReference type="ChEBI" id="CHEBI:15378"/>
        <dbReference type="ChEBI" id="CHEBI:15379"/>
        <dbReference type="ChEBI" id="CHEBI:15440"/>
        <dbReference type="ChEBI" id="CHEBI:15441"/>
        <dbReference type="ChEBI" id="CHEBI:57618"/>
        <dbReference type="ChEBI" id="CHEBI:58210"/>
        <dbReference type="EC" id="1.14.14.17"/>
    </reaction>
</comment>
<name>W4JZN9_HETIT</name>
<dbReference type="PANTHER" id="PTHR10835">
    <property type="entry name" value="SQUALENE MONOOXYGENASE"/>
    <property type="match status" value="1"/>
</dbReference>
<dbReference type="InterPro" id="IPR036188">
    <property type="entry name" value="FAD/NAD-bd_sf"/>
</dbReference>
<dbReference type="RefSeq" id="XP_009548890.1">
    <property type="nucleotide sequence ID" value="XM_009550595.1"/>
</dbReference>
<dbReference type="HOGENOM" id="CLU_026390_0_1_1"/>
<dbReference type="GO" id="GO:0004506">
    <property type="term" value="F:squalene monooxygenase activity"/>
    <property type="evidence" value="ECO:0007669"/>
    <property type="project" value="UniProtKB-UniRule"/>
</dbReference>
<comment type="cofactor">
    <cofactor evidence="1 10">
        <name>FAD</name>
        <dbReference type="ChEBI" id="CHEBI:57692"/>
    </cofactor>
</comment>